<gene>
    <name evidence="2" type="ORF">J2T57_004026</name>
</gene>
<organism evidence="2 3">
    <name type="scientific">Natronocella acetinitrilica</name>
    <dbReference type="NCBI Taxonomy" id="414046"/>
    <lineage>
        <taxon>Bacteria</taxon>
        <taxon>Pseudomonadati</taxon>
        <taxon>Pseudomonadota</taxon>
        <taxon>Gammaproteobacteria</taxon>
        <taxon>Chromatiales</taxon>
        <taxon>Ectothiorhodospiraceae</taxon>
        <taxon>Natronocella</taxon>
    </lineage>
</organism>
<protein>
    <submittedName>
        <fullName evidence="2">Uncharacterized protein</fullName>
    </submittedName>
</protein>
<accession>A0AAE3G899</accession>
<dbReference type="Proteomes" id="UP001205843">
    <property type="component" value="Unassembled WGS sequence"/>
</dbReference>
<proteinExistence type="predicted"/>
<comment type="caution">
    <text evidence="2">The sequence shown here is derived from an EMBL/GenBank/DDBJ whole genome shotgun (WGS) entry which is preliminary data.</text>
</comment>
<dbReference type="RefSeq" id="WP_253484105.1">
    <property type="nucleotide sequence ID" value="NZ_JALJXV010000011.1"/>
</dbReference>
<evidence type="ECO:0000313" key="3">
    <source>
        <dbReference type="Proteomes" id="UP001205843"/>
    </source>
</evidence>
<keyword evidence="1" id="KW-1133">Transmembrane helix</keyword>
<sequence length="344" mass="37159">MPRIPAVAAVLLGLGTLLTLAAPWLPGGERLVLLDPPREGHAMALVATDDELLVGTERGELWRYRRGDWELADQDADGRAITVLRGHPDEIPAGTARGLLPEPEAALPGAARVSDLLRLDQRLLVATGAGVLALDQGGWQTTGPDAAVYRLLEHRRDDETFLHAASIGEGLLGARVPELDWSTNNAGLPLPLNGLSLATTAGGLVLAGTDQGLYWQIAPGERWHRIDDGPGDRRILALAVAAEADGVQRLWIGSDDGLHGLDLVERESSLETRGRARHYDHVGDGPETGVSWIIDRQGTPVLTAGGVYHLGSSRFDYWHWLWMVGLALIVLGARQWRQSLRNQA</sequence>
<keyword evidence="1" id="KW-0812">Transmembrane</keyword>
<keyword evidence="3" id="KW-1185">Reference proteome</keyword>
<name>A0AAE3G899_9GAMM</name>
<keyword evidence="1" id="KW-0472">Membrane</keyword>
<evidence type="ECO:0000256" key="1">
    <source>
        <dbReference type="SAM" id="Phobius"/>
    </source>
</evidence>
<dbReference type="SUPFAM" id="SSF50998">
    <property type="entry name" value="Quinoprotein alcohol dehydrogenase-like"/>
    <property type="match status" value="1"/>
</dbReference>
<dbReference type="InterPro" id="IPR011047">
    <property type="entry name" value="Quinoprotein_ADH-like_sf"/>
</dbReference>
<reference evidence="2" key="1">
    <citation type="submission" date="2022-03" db="EMBL/GenBank/DDBJ databases">
        <title>Genomic Encyclopedia of Type Strains, Phase III (KMG-III): the genomes of soil and plant-associated and newly described type strains.</title>
        <authorList>
            <person name="Whitman W."/>
        </authorList>
    </citation>
    <scope>NUCLEOTIDE SEQUENCE</scope>
    <source>
        <strain evidence="2">ANL 6-2</strain>
    </source>
</reference>
<evidence type="ECO:0000313" key="2">
    <source>
        <dbReference type="EMBL" id="MCP1676853.1"/>
    </source>
</evidence>
<dbReference type="AlphaFoldDB" id="A0AAE3G899"/>
<dbReference type="EMBL" id="JALJXV010000011">
    <property type="protein sequence ID" value="MCP1676853.1"/>
    <property type="molecule type" value="Genomic_DNA"/>
</dbReference>
<feature type="transmembrane region" description="Helical" evidence="1">
    <location>
        <begin position="317"/>
        <end position="333"/>
    </location>
</feature>